<protein>
    <recommendedName>
        <fullName evidence="5">Programmed cell death protein 5</fullName>
    </recommendedName>
</protein>
<proteinExistence type="inferred from homology"/>
<organism evidence="3 4">
    <name type="scientific">Cyanidiococcus yangmingshanensis</name>
    <dbReference type="NCBI Taxonomy" id="2690220"/>
    <lineage>
        <taxon>Eukaryota</taxon>
        <taxon>Rhodophyta</taxon>
        <taxon>Bangiophyceae</taxon>
        <taxon>Cyanidiales</taxon>
        <taxon>Cyanidiaceae</taxon>
        <taxon>Cyanidiococcus</taxon>
    </lineage>
</organism>
<dbReference type="PANTHER" id="PTHR10840">
    <property type="entry name" value="PROGRAMMED CELL DEATH PROTEIN 5"/>
    <property type="match status" value="1"/>
</dbReference>
<gene>
    <name evidence="3" type="ORF">F1559_005132</name>
</gene>
<comment type="similarity">
    <text evidence="1">Belongs to the PDCD5 family.</text>
</comment>
<dbReference type="Proteomes" id="UP000530660">
    <property type="component" value="Unassembled WGS sequence"/>
</dbReference>
<evidence type="ECO:0000256" key="1">
    <source>
        <dbReference type="ARBA" id="ARBA00010490"/>
    </source>
</evidence>
<dbReference type="PIRSF" id="PIRSF015730">
    <property type="entry name" value="TFAR19"/>
    <property type="match status" value="1"/>
</dbReference>
<dbReference type="InterPro" id="IPR002836">
    <property type="entry name" value="PDCD5-like"/>
</dbReference>
<evidence type="ECO:0000256" key="2">
    <source>
        <dbReference type="SAM" id="MobiDB-lite"/>
    </source>
</evidence>
<evidence type="ECO:0008006" key="5">
    <source>
        <dbReference type="Google" id="ProtNLM"/>
    </source>
</evidence>
<dbReference type="InterPro" id="IPR036883">
    <property type="entry name" value="PDCD5-like_sf"/>
</dbReference>
<dbReference type="GO" id="GO:0003677">
    <property type="term" value="F:DNA binding"/>
    <property type="evidence" value="ECO:0007669"/>
    <property type="project" value="InterPro"/>
</dbReference>
<evidence type="ECO:0000313" key="3">
    <source>
        <dbReference type="EMBL" id="KAF6005528.1"/>
    </source>
</evidence>
<feature type="compositionally biased region" description="Basic and acidic residues" evidence="2">
    <location>
        <begin position="18"/>
        <end position="30"/>
    </location>
</feature>
<dbReference type="AlphaFoldDB" id="A0A7J7IR79"/>
<sequence>MTPEAGTTLDSGKTGRQTTDEAGERAAAEAAEAERRRSLLRLILSDEASERLARVALVRPDKARAVEDYLLRAVRFGELAPGTRVTETQLIALLQRLHSDSDVRPRVTIARRRTWSDDEDD</sequence>
<feature type="region of interest" description="Disordered" evidence="2">
    <location>
        <begin position="1"/>
        <end position="30"/>
    </location>
</feature>
<keyword evidence="4" id="KW-1185">Reference proteome</keyword>
<dbReference type="SUPFAM" id="SSF46950">
    <property type="entry name" value="Double-stranded DNA-binding domain"/>
    <property type="match status" value="1"/>
</dbReference>
<accession>A0A7J7IR79</accession>
<dbReference type="Pfam" id="PF01984">
    <property type="entry name" value="dsDNA_bind"/>
    <property type="match status" value="1"/>
</dbReference>
<dbReference type="GO" id="GO:0005634">
    <property type="term" value="C:nucleus"/>
    <property type="evidence" value="ECO:0007669"/>
    <property type="project" value="TreeGrafter"/>
</dbReference>
<name>A0A7J7IR79_9RHOD</name>
<dbReference type="PANTHER" id="PTHR10840:SF0">
    <property type="entry name" value="PROGRAMMED CELL DEATH PROTEIN 5"/>
    <property type="match status" value="1"/>
</dbReference>
<dbReference type="Gene3D" id="1.10.8.140">
    <property type="entry name" value="PDCD5-like"/>
    <property type="match status" value="1"/>
</dbReference>
<dbReference type="EMBL" id="VWRR01000001">
    <property type="protein sequence ID" value="KAF6005528.1"/>
    <property type="molecule type" value="Genomic_DNA"/>
</dbReference>
<feature type="compositionally biased region" description="Polar residues" evidence="2">
    <location>
        <begin position="8"/>
        <end position="17"/>
    </location>
</feature>
<dbReference type="OrthoDB" id="10252486at2759"/>
<evidence type="ECO:0000313" key="4">
    <source>
        <dbReference type="Proteomes" id="UP000530660"/>
    </source>
</evidence>
<comment type="caution">
    <text evidence="3">The sequence shown here is derived from an EMBL/GenBank/DDBJ whole genome shotgun (WGS) entry which is preliminary data.</text>
</comment>
<dbReference type="GO" id="GO:0005829">
    <property type="term" value="C:cytosol"/>
    <property type="evidence" value="ECO:0007669"/>
    <property type="project" value="TreeGrafter"/>
</dbReference>
<reference evidence="3 4" key="1">
    <citation type="journal article" date="2020" name="J. Phycol.">
        <title>Comparative genome analysis reveals Cyanidiococcus gen. nov., a new extremophilic red algal genus sister to Cyanidioschyzon (Cyanidioschyzonaceae, Rhodophyta).</title>
        <authorList>
            <person name="Liu S.-L."/>
            <person name="Chiang Y.-R."/>
            <person name="Yoon H.S."/>
            <person name="Fu H.-Y."/>
        </authorList>
    </citation>
    <scope>NUCLEOTIDE SEQUENCE [LARGE SCALE GENOMIC DNA]</scope>
    <source>
        <strain evidence="3 4">THAL066</strain>
    </source>
</reference>